<keyword evidence="5" id="KW-0963">Cytoplasm</keyword>
<dbReference type="UniPathway" id="UPA00109">
    <property type="reaction ID" value="UER00182"/>
</dbReference>
<dbReference type="InterPro" id="IPR035966">
    <property type="entry name" value="PKF_sf"/>
</dbReference>
<comment type="pathway">
    <text evidence="3">Carbohydrate degradation; glycolysis; D-glyceraldehyde 3-phosphate and glycerone phosphate from D-glucose: step 3/4.</text>
</comment>
<dbReference type="GO" id="GO:0061621">
    <property type="term" value="P:canonical glycolysis"/>
    <property type="evidence" value="ECO:0007669"/>
    <property type="project" value="TreeGrafter"/>
</dbReference>
<dbReference type="GO" id="GO:0048029">
    <property type="term" value="F:monosaccharide binding"/>
    <property type="evidence" value="ECO:0007669"/>
    <property type="project" value="TreeGrafter"/>
</dbReference>
<feature type="domain" description="Phosphofructokinase" evidence="11">
    <location>
        <begin position="2"/>
        <end position="306"/>
    </location>
</feature>
<dbReference type="PROSITE" id="PS00433">
    <property type="entry name" value="PHOSPHOFRUCTOKINASE"/>
    <property type="match status" value="1"/>
</dbReference>
<keyword evidence="10" id="KW-0324">Glycolysis</keyword>
<accession>A0A3B1C0F8</accession>
<dbReference type="InterPro" id="IPR012003">
    <property type="entry name" value="ATP_PFK_prok-type"/>
</dbReference>
<evidence type="ECO:0000256" key="7">
    <source>
        <dbReference type="ARBA" id="ARBA00022723"/>
    </source>
</evidence>
<dbReference type="SUPFAM" id="SSF53784">
    <property type="entry name" value="Phosphofructokinase"/>
    <property type="match status" value="1"/>
</dbReference>
<dbReference type="GO" id="GO:0005945">
    <property type="term" value="C:6-phosphofructokinase complex"/>
    <property type="evidence" value="ECO:0007669"/>
    <property type="project" value="TreeGrafter"/>
</dbReference>
<reference evidence="12" key="1">
    <citation type="submission" date="2018-06" db="EMBL/GenBank/DDBJ databases">
        <authorList>
            <person name="Zhirakovskaya E."/>
        </authorList>
    </citation>
    <scope>NUCLEOTIDE SEQUENCE</scope>
</reference>
<keyword evidence="8 12" id="KW-0418">Kinase</keyword>
<dbReference type="GO" id="GO:0046872">
    <property type="term" value="F:metal ion binding"/>
    <property type="evidence" value="ECO:0007669"/>
    <property type="project" value="UniProtKB-KW"/>
</dbReference>
<keyword evidence="9" id="KW-0460">Magnesium</keyword>
<dbReference type="EMBL" id="UOGE01000009">
    <property type="protein sequence ID" value="VAX16370.1"/>
    <property type="molecule type" value="Genomic_DNA"/>
</dbReference>
<comment type="cofactor">
    <cofactor evidence="1">
        <name>Mg(2+)</name>
        <dbReference type="ChEBI" id="CHEBI:18420"/>
    </cofactor>
</comment>
<dbReference type="Gene3D" id="3.40.50.450">
    <property type="match status" value="1"/>
</dbReference>
<proteinExistence type="inferred from homology"/>
<dbReference type="InterPro" id="IPR015912">
    <property type="entry name" value="Phosphofructokinase_CS"/>
</dbReference>
<protein>
    <recommendedName>
        <fullName evidence="4">6-phosphofructokinase</fullName>
        <ecNumber evidence="4">2.7.1.11</ecNumber>
    </recommendedName>
</protein>
<dbReference type="GO" id="GO:0005524">
    <property type="term" value="F:ATP binding"/>
    <property type="evidence" value="ECO:0007669"/>
    <property type="project" value="InterPro"/>
</dbReference>
<dbReference type="Pfam" id="PF00365">
    <property type="entry name" value="PFK"/>
    <property type="match status" value="1"/>
</dbReference>
<dbReference type="Gene3D" id="3.40.50.460">
    <property type="entry name" value="Phosphofructokinase domain"/>
    <property type="match status" value="1"/>
</dbReference>
<evidence type="ECO:0000313" key="12">
    <source>
        <dbReference type="EMBL" id="VAX16370.1"/>
    </source>
</evidence>
<dbReference type="InterPro" id="IPR022953">
    <property type="entry name" value="ATP_PFK"/>
</dbReference>
<dbReference type="AlphaFoldDB" id="A0A3B1C0F8"/>
<dbReference type="GO" id="GO:0016208">
    <property type="term" value="F:AMP binding"/>
    <property type="evidence" value="ECO:0007669"/>
    <property type="project" value="TreeGrafter"/>
</dbReference>
<dbReference type="GO" id="GO:0003872">
    <property type="term" value="F:6-phosphofructokinase activity"/>
    <property type="evidence" value="ECO:0007669"/>
    <property type="project" value="UniProtKB-EC"/>
</dbReference>
<dbReference type="PANTHER" id="PTHR13697:SF52">
    <property type="entry name" value="ATP-DEPENDENT 6-PHOSPHOFRUCTOKINASE 3"/>
    <property type="match status" value="1"/>
</dbReference>
<organism evidence="12">
    <name type="scientific">hydrothermal vent metagenome</name>
    <dbReference type="NCBI Taxonomy" id="652676"/>
    <lineage>
        <taxon>unclassified sequences</taxon>
        <taxon>metagenomes</taxon>
        <taxon>ecological metagenomes</taxon>
    </lineage>
</organism>
<dbReference type="GO" id="GO:0070095">
    <property type="term" value="F:fructose-6-phosphate binding"/>
    <property type="evidence" value="ECO:0007669"/>
    <property type="project" value="TreeGrafter"/>
</dbReference>
<keyword evidence="6 12" id="KW-0808">Transferase</keyword>
<dbReference type="HAMAP" id="MF_01976">
    <property type="entry name" value="Phosphofructokinase_III"/>
    <property type="match status" value="1"/>
</dbReference>
<dbReference type="InterPro" id="IPR012829">
    <property type="entry name" value="Phosphofructokinase_III"/>
</dbReference>
<keyword evidence="7" id="KW-0479">Metal-binding</keyword>
<dbReference type="PANTHER" id="PTHR13697">
    <property type="entry name" value="PHOSPHOFRUCTOKINASE"/>
    <property type="match status" value="1"/>
</dbReference>
<dbReference type="GO" id="GO:0042802">
    <property type="term" value="F:identical protein binding"/>
    <property type="evidence" value="ECO:0007669"/>
    <property type="project" value="TreeGrafter"/>
</dbReference>
<evidence type="ECO:0000256" key="3">
    <source>
        <dbReference type="ARBA" id="ARBA00004679"/>
    </source>
</evidence>
<evidence type="ECO:0000256" key="5">
    <source>
        <dbReference type="ARBA" id="ARBA00022490"/>
    </source>
</evidence>
<evidence type="ECO:0000256" key="1">
    <source>
        <dbReference type="ARBA" id="ARBA00001946"/>
    </source>
</evidence>
<dbReference type="NCBIfam" id="NF002872">
    <property type="entry name" value="PRK03202.1"/>
    <property type="match status" value="1"/>
</dbReference>
<evidence type="ECO:0000256" key="8">
    <source>
        <dbReference type="ARBA" id="ARBA00022777"/>
    </source>
</evidence>
<evidence type="ECO:0000256" key="9">
    <source>
        <dbReference type="ARBA" id="ARBA00022842"/>
    </source>
</evidence>
<dbReference type="GO" id="GO:0030388">
    <property type="term" value="P:fructose 1,6-bisphosphate metabolic process"/>
    <property type="evidence" value="ECO:0007669"/>
    <property type="project" value="TreeGrafter"/>
</dbReference>
<evidence type="ECO:0000256" key="4">
    <source>
        <dbReference type="ARBA" id="ARBA00012055"/>
    </source>
</evidence>
<dbReference type="NCBIfam" id="TIGR02483">
    <property type="entry name" value="PFK_mixed"/>
    <property type="match status" value="1"/>
</dbReference>
<dbReference type="InterPro" id="IPR000023">
    <property type="entry name" value="Phosphofructokinase_dom"/>
</dbReference>
<evidence type="ECO:0000259" key="11">
    <source>
        <dbReference type="Pfam" id="PF00365"/>
    </source>
</evidence>
<dbReference type="PIRSF" id="PIRSF000532">
    <property type="entry name" value="ATP_PFK_prok"/>
    <property type="match status" value="1"/>
</dbReference>
<dbReference type="FunFam" id="3.40.50.460:FF:000002">
    <property type="entry name" value="ATP-dependent 6-phosphofructokinase"/>
    <property type="match status" value="1"/>
</dbReference>
<sequence>MKIGVLTGGGDAPGLNAVIRAAVKTANHTYHDEVMGIRDGFLGLIKDKNHPLDLNRVSGILTRGGTILGSSNRDNPFEFAETVRGQTTTSDISDKVVDNYNKNRLDCLVVIGGDGTMDIAHKFALKGLNVIGIPKTIDNDLSATDRTFGFDTAVTTVVDALDKIQTTAESHHRIMVVEVMGRYAGWIALAAGIAGGAHIILIPEIPFDLEKITEKIFERKGRGKHFTVIVVAEGAKEIGGERSVKRIVEGSPESVRLGGVSEYVACELEKLTHMETRETVLGHIQRGGTPSALDRTLATQYGAAAIVAAHDGKFDHMVALHTPDIVTVPLVEALHKMKTVDIDGSMVKTATRVGISFGV</sequence>
<evidence type="ECO:0000256" key="2">
    <source>
        <dbReference type="ARBA" id="ARBA00004496"/>
    </source>
</evidence>
<evidence type="ECO:0000256" key="6">
    <source>
        <dbReference type="ARBA" id="ARBA00022679"/>
    </source>
</evidence>
<dbReference type="PRINTS" id="PR00476">
    <property type="entry name" value="PHFRCTKINASE"/>
</dbReference>
<dbReference type="GO" id="GO:0006002">
    <property type="term" value="P:fructose 6-phosphate metabolic process"/>
    <property type="evidence" value="ECO:0007669"/>
    <property type="project" value="InterPro"/>
</dbReference>
<name>A0A3B1C0F8_9ZZZZ</name>
<dbReference type="EC" id="2.7.1.11" evidence="4"/>
<comment type="subcellular location">
    <subcellularLocation>
        <location evidence="2">Cytoplasm</location>
    </subcellularLocation>
</comment>
<dbReference type="GO" id="GO:0047334">
    <property type="term" value="F:diphosphate-fructose-6-phosphate 1-phosphotransferase activity"/>
    <property type="evidence" value="ECO:0007669"/>
    <property type="project" value="InterPro"/>
</dbReference>
<evidence type="ECO:0000256" key="10">
    <source>
        <dbReference type="ARBA" id="ARBA00023152"/>
    </source>
</evidence>
<gene>
    <name evidence="12" type="ORF">MNBD_NITROSPINAE02-28</name>
</gene>